<evidence type="ECO:0000313" key="2">
    <source>
        <dbReference type="Proteomes" id="UP000262969"/>
    </source>
</evidence>
<organism evidence="1 2">
    <name type="scientific">Lachnoclostridium phytofermentans</name>
    <dbReference type="NCBI Taxonomy" id="66219"/>
    <lineage>
        <taxon>Bacteria</taxon>
        <taxon>Bacillati</taxon>
        <taxon>Bacillota</taxon>
        <taxon>Clostridia</taxon>
        <taxon>Lachnospirales</taxon>
        <taxon>Lachnospiraceae</taxon>
    </lineage>
</organism>
<comment type="caution">
    <text evidence="1">The sequence shown here is derived from an EMBL/GenBank/DDBJ whole genome shotgun (WGS) entry which is preliminary data.</text>
</comment>
<sequence>MKDFSIQGLGSISGGEFQRLTVEGMGTNHGDIIAEYLSIEGVFKSTGNVNAGEIQCEGVADFFGNLRCKKMIMEGVINLKADSKLEAEDIVGEGCINTKADINVVRIKMHGCVNAKSIHGEQIEIESKVEGYSTFKKFLHKINLSESSKASTIELIKAANIVITGVYAKEVNGHDIIIGPYCEVEKVDCTGTLKVHETAKVGTIVGATPSA</sequence>
<name>A0A3D2X8J2_9FIRM</name>
<evidence type="ECO:0008006" key="3">
    <source>
        <dbReference type="Google" id="ProtNLM"/>
    </source>
</evidence>
<accession>A0A3D2X8J2</accession>
<evidence type="ECO:0000313" key="1">
    <source>
        <dbReference type="EMBL" id="HCL02855.1"/>
    </source>
</evidence>
<gene>
    <name evidence="1" type="ORF">DHW61_10675</name>
</gene>
<proteinExistence type="predicted"/>
<dbReference type="EMBL" id="DPVV01000354">
    <property type="protein sequence ID" value="HCL02855.1"/>
    <property type="molecule type" value="Genomic_DNA"/>
</dbReference>
<dbReference type="Proteomes" id="UP000262969">
    <property type="component" value="Unassembled WGS sequence"/>
</dbReference>
<reference evidence="1 2" key="1">
    <citation type="journal article" date="2018" name="Nat. Biotechnol.">
        <title>A standardized bacterial taxonomy based on genome phylogeny substantially revises the tree of life.</title>
        <authorList>
            <person name="Parks D.H."/>
            <person name="Chuvochina M."/>
            <person name="Waite D.W."/>
            <person name="Rinke C."/>
            <person name="Skarshewski A."/>
            <person name="Chaumeil P.A."/>
            <person name="Hugenholtz P."/>
        </authorList>
    </citation>
    <scope>NUCLEOTIDE SEQUENCE [LARGE SCALE GENOMIC DNA]</scope>
    <source>
        <strain evidence="1">UBA11728</strain>
    </source>
</reference>
<protein>
    <recommendedName>
        <fullName evidence="3">Polymer-forming cytoskeletal protein</fullName>
    </recommendedName>
</protein>
<dbReference type="AlphaFoldDB" id="A0A3D2X8J2"/>